<feature type="region of interest" description="Disordered" evidence="1">
    <location>
        <begin position="1"/>
        <end position="50"/>
    </location>
</feature>
<keyword evidence="3" id="KW-1185">Reference proteome</keyword>
<feature type="compositionally biased region" description="Basic residues" evidence="1">
    <location>
        <begin position="1"/>
        <end position="11"/>
    </location>
</feature>
<dbReference type="AlphaFoldDB" id="A0A139HLS5"/>
<sequence>MASRRLRRGRPPRNLGSSPPPTHSIPSSEFPFPGFGAQETSARQMSRHSLPKSVGSRVAAIPKLLEHILLYTKPVHGRCFWLLRVERVSRAFRNGIEGSKYRLLLCPPAEKKAEIKMARDGICDEPEGLWSCATGNSSGDTTGNHYLTVEFDCWDELRTILSYKESSLRRTYFNENTYCVTQAIVFAGSMRGAPDGH</sequence>
<evidence type="ECO:0000313" key="2">
    <source>
        <dbReference type="EMBL" id="KXT03309.1"/>
    </source>
</evidence>
<reference evidence="2 3" key="1">
    <citation type="submission" date="2015-07" db="EMBL/GenBank/DDBJ databases">
        <title>Comparative genomics of the Sigatoka disease complex on banana suggests a link between parallel evolutionary changes in Pseudocercospora fijiensis and Pseudocercospora eumusae and increased virulence on the banana host.</title>
        <authorList>
            <person name="Chang T.-C."/>
            <person name="Salvucci A."/>
            <person name="Crous P.W."/>
            <person name="Stergiopoulos I."/>
        </authorList>
    </citation>
    <scope>NUCLEOTIDE SEQUENCE [LARGE SCALE GENOMIC DNA]</scope>
    <source>
        <strain evidence="2 3">CBS 114824</strain>
    </source>
</reference>
<accession>A0A139HLS5</accession>
<name>A0A139HLS5_9PEZI</name>
<dbReference type="EMBL" id="LFZN01000031">
    <property type="protein sequence ID" value="KXT03309.1"/>
    <property type="molecule type" value="Genomic_DNA"/>
</dbReference>
<proteinExistence type="predicted"/>
<gene>
    <name evidence="2" type="ORF">AC578_3998</name>
</gene>
<evidence type="ECO:0000313" key="3">
    <source>
        <dbReference type="Proteomes" id="UP000070133"/>
    </source>
</evidence>
<protein>
    <submittedName>
        <fullName evidence="2">Uncharacterized protein</fullName>
    </submittedName>
</protein>
<evidence type="ECO:0000256" key="1">
    <source>
        <dbReference type="SAM" id="MobiDB-lite"/>
    </source>
</evidence>
<comment type="caution">
    <text evidence="2">The sequence shown here is derived from an EMBL/GenBank/DDBJ whole genome shotgun (WGS) entry which is preliminary data.</text>
</comment>
<organism evidence="2 3">
    <name type="scientific">Pseudocercospora eumusae</name>
    <dbReference type="NCBI Taxonomy" id="321146"/>
    <lineage>
        <taxon>Eukaryota</taxon>
        <taxon>Fungi</taxon>
        <taxon>Dikarya</taxon>
        <taxon>Ascomycota</taxon>
        <taxon>Pezizomycotina</taxon>
        <taxon>Dothideomycetes</taxon>
        <taxon>Dothideomycetidae</taxon>
        <taxon>Mycosphaerellales</taxon>
        <taxon>Mycosphaerellaceae</taxon>
        <taxon>Pseudocercospora</taxon>
    </lineage>
</organism>
<dbReference type="Proteomes" id="UP000070133">
    <property type="component" value="Unassembled WGS sequence"/>
</dbReference>